<gene>
    <name evidence="2" type="ORF">BCR33DRAFT_519339</name>
</gene>
<protein>
    <submittedName>
        <fullName evidence="2">Uncharacterized protein</fullName>
    </submittedName>
</protein>
<organism evidence="2 3">
    <name type="scientific">Rhizoclosmatium globosum</name>
    <dbReference type="NCBI Taxonomy" id="329046"/>
    <lineage>
        <taxon>Eukaryota</taxon>
        <taxon>Fungi</taxon>
        <taxon>Fungi incertae sedis</taxon>
        <taxon>Chytridiomycota</taxon>
        <taxon>Chytridiomycota incertae sedis</taxon>
        <taxon>Chytridiomycetes</taxon>
        <taxon>Chytridiales</taxon>
        <taxon>Chytriomycetaceae</taxon>
        <taxon>Rhizoclosmatium</taxon>
    </lineage>
</organism>
<accession>A0A1Y2BHH1</accession>
<dbReference type="AlphaFoldDB" id="A0A1Y2BHH1"/>
<dbReference type="EMBL" id="MCGO01000067">
    <property type="protein sequence ID" value="ORY33575.1"/>
    <property type="molecule type" value="Genomic_DNA"/>
</dbReference>
<sequence length="177" mass="19601">MSLAKSVSGSLHVINGGFSMNQWRNFESAIDSAKKINMLSAKEARAIKLAIRMEDPMISIIFDRSNRNFNAFIESLKLKVWQILSKTGAKNIKSTFLRPSNVQIDHVSLQGNAESDPVSGSLPRPVQQQHVGIQPLRSRQLSPLPRPVSTAPVIEVSAQTLKQEGHENISQDNLPHN</sequence>
<name>A0A1Y2BHH1_9FUNG</name>
<keyword evidence="3" id="KW-1185">Reference proteome</keyword>
<evidence type="ECO:0000256" key="1">
    <source>
        <dbReference type="SAM" id="MobiDB-lite"/>
    </source>
</evidence>
<evidence type="ECO:0000313" key="3">
    <source>
        <dbReference type="Proteomes" id="UP000193642"/>
    </source>
</evidence>
<feature type="compositionally biased region" description="Polar residues" evidence="1">
    <location>
        <begin position="126"/>
        <end position="141"/>
    </location>
</feature>
<reference evidence="2 3" key="1">
    <citation type="submission" date="2016-07" db="EMBL/GenBank/DDBJ databases">
        <title>Pervasive Adenine N6-methylation of Active Genes in Fungi.</title>
        <authorList>
            <consortium name="DOE Joint Genome Institute"/>
            <person name="Mondo S.J."/>
            <person name="Dannebaum R.O."/>
            <person name="Kuo R.C."/>
            <person name="Labutti K."/>
            <person name="Haridas S."/>
            <person name="Kuo A."/>
            <person name="Salamov A."/>
            <person name="Ahrendt S.R."/>
            <person name="Lipzen A."/>
            <person name="Sullivan W."/>
            <person name="Andreopoulos W.B."/>
            <person name="Clum A."/>
            <person name="Lindquist E."/>
            <person name="Daum C."/>
            <person name="Ramamoorthy G.K."/>
            <person name="Gryganskyi A."/>
            <person name="Culley D."/>
            <person name="Magnuson J.K."/>
            <person name="James T.Y."/>
            <person name="O'Malley M.A."/>
            <person name="Stajich J.E."/>
            <person name="Spatafora J.W."/>
            <person name="Visel A."/>
            <person name="Grigoriev I.V."/>
        </authorList>
    </citation>
    <scope>NUCLEOTIDE SEQUENCE [LARGE SCALE GENOMIC DNA]</scope>
    <source>
        <strain evidence="2 3">JEL800</strain>
    </source>
</reference>
<comment type="caution">
    <text evidence="2">The sequence shown here is derived from an EMBL/GenBank/DDBJ whole genome shotgun (WGS) entry which is preliminary data.</text>
</comment>
<evidence type="ECO:0000313" key="2">
    <source>
        <dbReference type="EMBL" id="ORY33575.1"/>
    </source>
</evidence>
<feature type="region of interest" description="Disordered" evidence="1">
    <location>
        <begin position="112"/>
        <end position="147"/>
    </location>
</feature>
<dbReference type="Proteomes" id="UP000193642">
    <property type="component" value="Unassembled WGS sequence"/>
</dbReference>
<proteinExistence type="predicted"/>
<dbReference type="OrthoDB" id="511982at2759"/>